<keyword evidence="2" id="KW-1185">Reference proteome</keyword>
<dbReference type="PANTHER" id="PTHR36733">
    <property type="entry name" value="CELL WALL PROTEIN-RELATED"/>
    <property type="match status" value="1"/>
</dbReference>
<dbReference type="PANTHER" id="PTHR36733:SF1">
    <property type="entry name" value="CELL WALL PROTEIN-RELATED"/>
    <property type="match status" value="1"/>
</dbReference>
<protein>
    <submittedName>
        <fullName evidence="3">Cell wall protein</fullName>
    </submittedName>
</protein>
<reference evidence="2" key="1">
    <citation type="journal article" date="2025" name="Foods">
        <title>Unveiling the Microbial Signatures of Arabica Coffee Cherries: Insights into Ripeness Specific Diversity, Functional Traits, and Implications for Quality and Safety.</title>
        <authorList>
            <consortium name="RefSeq"/>
            <person name="Tenea G.N."/>
            <person name="Cifuentes V."/>
            <person name="Reyes P."/>
            <person name="Cevallos-Vallejos M."/>
        </authorList>
    </citation>
    <scope>NUCLEOTIDE SEQUENCE [LARGE SCALE GENOMIC DNA]</scope>
</reference>
<name>A0A6P6S462_COFAR</name>
<dbReference type="GeneID" id="113687565"/>
<organism evidence="2 3">
    <name type="scientific">Coffea arabica</name>
    <name type="common">Arabian coffee</name>
    <dbReference type="NCBI Taxonomy" id="13443"/>
    <lineage>
        <taxon>Eukaryota</taxon>
        <taxon>Viridiplantae</taxon>
        <taxon>Streptophyta</taxon>
        <taxon>Embryophyta</taxon>
        <taxon>Tracheophyta</taxon>
        <taxon>Spermatophyta</taxon>
        <taxon>Magnoliopsida</taxon>
        <taxon>eudicotyledons</taxon>
        <taxon>Gunneridae</taxon>
        <taxon>Pentapetalae</taxon>
        <taxon>asterids</taxon>
        <taxon>lamiids</taxon>
        <taxon>Gentianales</taxon>
        <taxon>Rubiaceae</taxon>
        <taxon>Ixoroideae</taxon>
        <taxon>Gardenieae complex</taxon>
        <taxon>Bertiereae - Coffeeae clade</taxon>
        <taxon>Coffeeae</taxon>
        <taxon>Coffea</taxon>
    </lineage>
</organism>
<feature type="signal peptide" evidence="1">
    <location>
        <begin position="1"/>
        <end position="27"/>
    </location>
</feature>
<dbReference type="AlphaFoldDB" id="A0A6P6S462"/>
<dbReference type="InterPro" id="IPR034565">
    <property type="entry name" value="Put_cell_wall"/>
</dbReference>
<gene>
    <name evidence="3" type="primary">LOC113687565</name>
</gene>
<evidence type="ECO:0000313" key="2">
    <source>
        <dbReference type="Proteomes" id="UP001652660"/>
    </source>
</evidence>
<reference evidence="3" key="2">
    <citation type="submission" date="2025-08" db="UniProtKB">
        <authorList>
            <consortium name="RefSeq"/>
        </authorList>
    </citation>
    <scope>IDENTIFICATION</scope>
    <source>
        <tissue evidence="3">Leaves</tissue>
    </source>
</reference>
<evidence type="ECO:0000313" key="3">
    <source>
        <dbReference type="RefSeq" id="XP_027060950.1"/>
    </source>
</evidence>
<keyword evidence="1" id="KW-0732">Signal</keyword>
<proteinExistence type="predicted"/>
<dbReference type="OrthoDB" id="1931827at2759"/>
<dbReference type="RefSeq" id="XP_027060950.1">
    <property type="nucleotide sequence ID" value="XM_027205149.1"/>
</dbReference>
<dbReference type="Proteomes" id="UP001652660">
    <property type="component" value="Chromosome 5e"/>
</dbReference>
<feature type="chain" id="PRO_5028176601" evidence="1">
    <location>
        <begin position="28"/>
        <end position="138"/>
    </location>
</feature>
<accession>A0A6P6S462</accession>
<sequence length="138" mass="14167">MGKIHPSIAAFLLILNVLLSLTGVAFSGREIPMKDSKNLEKIQPESFIGNDGSVLIPGLGRYMFPRPGTHFDPINYNPITGTNGGNGLPGIGSFGGPIPGQSYIPGGDDTSVPIPGVEVPVGGSIPAFGGSIPAFARP</sequence>
<evidence type="ECO:0000256" key="1">
    <source>
        <dbReference type="SAM" id="SignalP"/>
    </source>
</evidence>